<comment type="caution">
    <text evidence="2">The sequence shown here is derived from an EMBL/GenBank/DDBJ whole genome shotgun (WGS) entry which is preliminary data.</text>
</comment>
<protein>
    <submittedName>
        <fullName evidence="2">Uncharacterized protein</fullName>
    </submittedName>
</protein>
<sequence>MQIAPSVPGSISSAAPATAPATLYAPIFPQGQGRPSYEQRQYQTPTPGMTTPSELSQNPSEVGDNVSIYDEGEDKIDDYDFIELIAAYNHQARGRQNRWLGRAISPARTSLLNEAEVNDWNLVNVDEMRLKLFNSSSSSKAIMAGFIPFVTASGKRILDVLVLPISFGNLQIHNPDAGKQQKDAIPIRLVFSETGFLTEEQWILVIAEFKAL</sequence>
<feature type="compositionally biased region" description="Polar residues" evidence="1">
    <location>
        <begin position="38"/>
        <end position="60"/>
    </location>
</feature>
<keyword evidence="3" id="KW-1185">Reference proteome</keyword>
<dbReference type="OrthoDB" id="10375276at2759"/>
<accession>A0A1Y2BSS2</accession>
<reference evidence="2 3" key="1">
    <citation type="submission" date="2016-07" db="EMBL/GenBank/DDBJ databases">
        <title>Pervasive Adenine N6-methylation of Active Genes in Fungi.</title>
        <authorList>
            <consortium name="DOE Joint Genome Institute"/>
            <person name="Mondo S.J."/>
            <person name="Dannebaum R.O."/>
            <person name="Kuo R.C."/>
            <person name="Labutti K."/>
            <person name="Haridas S."/>
            <person name="Kuo A."/>
            <person name="Salamov A."/>
            <person name="Ahrendt S.R."/>
            <person name="Lipzen A."/>
            <person name="Sullivan W."/>
            <person name="Andreopoulos W.B."/>
            <person name="Clum A."/>
            <person name="Lindquist E."/>
            <person name="Daum C."/>
            <person name="Ramamoorthy G.K."/>
            <person name="Gryganskyi A."/>
            <person name="Culley D."/>
            <person name="Magnuson J.K."/>
            <person name="James T.Y."/>
            <person name="O'Malley M.A."/>
            <person name="Stajich J.E."/>
            <person name="Spatafora J.W."/>
            <person name="Visel A."/>
            <person name="Grigoriev I.V."/>
        </authorList>
    </citation>
    <scope>NUCLEOTIDE SEQUENCE [LARGE SCALE GENOMIC DNA]</scope>
    <source>
        <strain evidence="2 3">JEL800</strain>
    </source>
</reference>
<organism evidence="2 3">
    <name type="scientific">Rhizoclosmatium globosum</name>
    <dbReference type="NCBI Taxonomy" id="329046"/>
    <lineage>
        <taxon>Eukaryota</taxon>
        <taxon>Fungi</taxon>
        <taxon>Fungi incertae sedis</taxon>
        <taxon>Chytridiomycota</taxon>
        <taxon>Chytridiomycota incertae sedis</taxon>
        <taxon>Chytridiomycetes</taxon>
        <taxon>Chytridiales</taxon>
        <taxon>Chytriomycetaceae</taxon>
        <taxon>Rhizoclosmatium</taxon>
    </lineage>
</organism>
<name>A0A1Y2BSS2_9FUNG</name>
<dbReference type="Proteomes" id="UP000193642">
    <property type="component" value="Unassembled WGS sequence"/>
</dbReference>
<dbReference type="EMBL" id="MCGO01000049">
    <property type="protein sequence ID" value="ORY37687.1"/>
    <property type="molecule type" value="Genomic_DNA"/>
</dbReference>
<proteinExistence type="predicted"/>
<feature type="region of interest" description="Disordered" evidence="1">
    <location>
        <begin position="25"/>
        <end position="64"/>
    </location>
</feature>
<evidence type="ECO:0000313" key="3">
    <source>
        <dbReference type="Proteomes" id="UP000193642"/>
    </source>
</evidence>
<evidence type="ECO:0000256" key="1">
    <source>
        <dbReference type="SAM" id="MobiDB-lite"/>
    </source>
</evidence>
<gene>
    <name evidence="2" type="ORF">BCR33DRAFT_789649</name>
</gene>
<evidence type="ECO:0000313" key="2">
    <source>
        <dbReference type="EMBL" id="ORY37687.1"/>
    </source>
</evidence>
<dbReference type="AlphaFoldDB" id="A0A1Y2BSS2"/>